<keyword evidence="9" id="KW-1185">Reference proteome</keyword>
<accession>A0A9P4H3Q3</accession>
<feature type="transmembrane region" description="Helical" evidence="6">
    <location>
        <begin position="44"/>
        <end position="61"/>
    </location>
</feature>
<dbReference type="PANTHER" id="PTHR48022:SF57">
    <property type="entry name" value="MALTOSE TRANSPORTER, PUTATIVE (AFU_ORTHOLOGUE AFUA_4G00150)-RELATED"/>
    <property type="match status" value="1"/>
</dbReference>
<comment type="caution">
    <text evidence="8">The sequence shown here is derived from an EMBL/GenBank/DDBJ whole genome shotgun (WGS) entry which is preliminary data.</text>
</comment>
<dbReference type="PANTHER" id="PTHR48022">
    <property type="entry name" value="PLASTIDIC GLUCOSE TRANSPORTER 4"/>
    <property type="match status" value="1"/>
</dbReference>
<evidence type="ECO:0000256" key="6">
    <source>
        <dbReference type="SAM" id="Phobius"/>
    </source>
</evidence>
<dbReference type="SUPFAM" id="SSF103473">
    <property type="entry name" value="MFS general substrate transporter"/>
    <property type="match status" value="1"/>
</dbReference>
<evidence type="ECO:0000256" key="5">
    <source>
        <dbReference type="ARBA" id="ARBA00023136"/>
    </source>
</evidence>
<dbReference type="InterPro" id="IPR020846">
    <property type="entry name" value="MFS_dom"/>
</dbReference>
<dbReference type="GO" id="GO:0005351">
    <property type="term" value="F:carbohydrate:proton symporter activity"/>
    <property type="evidence" value="ECO:0007669"/>
    <property type="project" value="TreeGrafter"/>
</dbReference>
<dbReference type="Pfam" id="PF00083">
    <property type="entry name" value="Sugar_tr"/>
    <property type="match status" value="1"/>
</dbReference>
<evidence type="ECO:0000256" key="2">
    <source>
        <dbReference type="ARBA" id="ARBA00010992"/>
    </source>
</evidence>
<dbReference type="OrthoDB" id="3743179at2759"/>
<keyword evidence="3 6" id="KW-0812">Transmembrane</keyword>
<dbReference type="InterPro" id="IPR036259">
    <property type="entry name" value="MFS_trans_sf"/>
</dbReference>
<comment type="subcellular location">
    <subcellularLocation>
        <location evidence="1">Membrane</location>
        <topology evidence="1">Multi-pass membrane protein</topology>
    </subcellularLocation>
</comment>
<reference evidence="8" key="1">
    <citation type="journal article" date="2020" name="Stud. Mycol.">
        <title>101 Dothideomycetes genomes: a test case for predicting lifestyles and emergence of pathogens.</title>
        <authorList>
            <person name="Haridas S."/>
            <person name="Albert R."/>
            <person name="Binder M."/>
            <person name="Bloem J."/>
            <person name="Labutti K."/>
            <person name="Salamov A."/>
            <person name="Andreopoulos B."/>
            <person name="Baker S."/>
            <person name="Barry K."/>
            <person name="Bills G."/>
            <person name="Bluhm B."/>
            <person name="Cannon C."/>
            <person name="Castanera R."/>
            <person name="Culley D."/>
            <person name="Daum C."/>
            <person name="Ezra D."/>
            <person name="Gonzalez J."/>
            <person name="Henrissat B."/>
            <person name="Kuo A."/>
            <person name="Liang C."/>
            <person name="Lipzen A."/>
            <person name="Lutzoni F."/>
            <person name="Magnuson J."/>
            <person name="Mondo S."/>
            <person name="Nolan M."/>
            <person name="Ohm R."/>
            <person name="Pangilinan J."/>
            <person name="Park H.-J."/>
            <person name="Ramirez L."/>
            <person name="Alfaro M."/>
            <person name="Sun H."/>
            <person name="Tritt A."/>
            <person name="Yoshinaga Y."/>
            <person name="Zwiers L.-H."/>
            <person name="Turgeon B."/>
            <person name="Goodwin S."/>
            <person name="Spatafora J."/>
            <person name="Crous P."/>
            <person name="Grigoriev I."/>
        </authorList>
    </citation>
    <scope>NUCLEOTIDE SEQUENCE</scope>
    <source>
        <strain evidence="8">CBS 110217</strain>
    </source>
</reference>
<evidence type="ECO:0000256" key="3">
    <source>
        <dbReference type="ARBA" id="ARBA00022692"/>
    </source>
</evidence>
<organism evidence="8 9">
    <name type="scientific">Setomelanomma holmii</name>
    <dbReference type="NCBI Taxonomy" id="210430"/>
    <lineage>
        <taxon>Eukaryota</taxon>
        <taxon>Fungi</taxon>
        <taxon>Dikarya</taxon>
        <taxon>Ascomycota</taxon>
        <taxon>Pezizomycotina</taxon>
        <taxon>Dothideomycetes</taxon>
        <taxon>Pleosporomycetidae</taxon>
        <taxon>Pleosporales</taxon>
        <taxon>Pleosporineae</taxon>
        <taxon>Phaeosphaeriaceae</taxon>
        <taxon>Setomelanomma</taxon>
    </lineage>
</organism>
<evidence type="ECO:0000313" key="9">
    <source>
        <dbReference type="Proteomes" id="UP000799777"/>
    </source>
</evidence>
<evidence type="ECO:0000259" key="7">
    <source>
        <dbReference type="PROSITE" id="PS50850"/>
    </source>
</evidence>
<sequence length="168" mass="17650">MTASGAIEITAHDQQVLNASPTVGVFVAAFSAGFISDKIGWRKVVLAGCLLCIAGIFVQGFNNSIMMFSGGKLISTFGYGLGHALAPVYVAEIVPDHLRGICLTLVNTMIVVGRWSCALVGYGGSLIGSDLGWRIPILTQLVPPTLMLILRFPLLPGVAVVVNTPRPA</sequence>
<evidence type="ECO:0000256" key="1">
    <source>
        <dbReference type="ARBA" id="ARBA00004141"/>
    </source>
</evidence>
<dbReference type="Proteomes" id="UP000799777">
    <property type="component" value="Unassembled WGS sequence"/>
</dbReference>
<name>A0A9P4H3Q3_9PLEO</name>
<dbReference type="InterPro" id="IPR005828">
    <property type="entry name" value="MFS_sugar_transport-like"/>
</dbReference>
<dbReference type="GO" id="GO:0016020">
    <property type="term" value="C:membrane"/>
    <property type="evidence" value="ECO:0007669"/>
    <property type="project" value="UniProtKB-SubCell"/>
</dbReference>
<gene>
    <name evidence="8" type="ORF">EK21DRAFT_115217</name>
</gene>
<evidence type="ECO:0000256" key="4">
    <source>
        <dbReference type="ARBA" id="ARBA00022989"/>
    </source>
</evidence>
<protein>
    <submittedName>
        <fullName evidence="8">MFS general substrate transporter</fullName>
    </submittedName>
</protein>
<evidence type="ECO:0000313" key="8">
    <source>
        <dbReference type="EMBL" id="KAF2027100.1"/>
    </source>
</evidence>
<dbReference type="AlphaFoldDB" id="A0A9P4H3Q3"/>
<dbReference type="Gene3D" id="1.20.1250.20">
    <property type="entry name" value="MFS general substrate transporter like domains"/>
    <property type="match status" value="1"/>
</dbReference>
<comment type="similarity">
    <text evidence="2">Belongs to the major facilitator superfamily. Sugar transporter (TC 2.A.1.1) family.</text>
</comment>
<feature type="domain" description="Major facilitator superfamily (MFS) profile" evidence="7">
    <location>
        <begin position="1"/>
        <end position="168"/>
    </location>
</feature>
<keyword evidence="5 6" id="KW-0472">Membrane</keyword>
<dbReference type="EMBL" id="ML978232">
    <property type="protein sequence ID" value="KAF2027100.1"/>
    <property type="molecule type" value="Genomic_DNA"/>
</dbReference>
<dbReference type="PROSITE" id="PS50850">
    <property type="entry name" value="MFS"/>
    <property type="match status" value="1"/>
</dbReference>
<dbReference type="InterPro" id="IPR050360">
    <property type="entry name" value="MFS_Sugar_Transporters"/>
</dbReference>
<proteinExistence type="inferred from homology"/>
<keyword evidence="4 6" id="KW-1133">Transmembrane helix</keyword>